<sequence length="1577" mass="177879">MTRKSVKFSAGLRRPWKTNLLRRETDKKTGPNPIFLSASCAERWSSLRDKFSFKSDSELVDYLLTLGEAQPQPSTSDQELDGGWGSSSRSGRKKRGPSLKAVLRRSSRKQVSKSDFNAELIESEEYHSDESCHSVTLSEENKKIIENDSRPSKYKEYSALLCKKRFDSQSEAVNQSNTHEDKVAKANQLNEELALLVETVALQPQKQNEIELYEFKDDSQSESGLVHRSSSAENSSNTQKVSHRRWKSYHKDKRKWKQSYAAILPKEEQHPEVKQKTAESSHHNTENERKIFKAFKKNRILTAYLDSQNKISDTCSKDTSSSKRDDGEVSSNEQEDKLDKVIAEPSSRKVVEDIVERGDSVKEKEDINDAQKEVVSSGKENQSKTSPSSEPVFIEVGERVKLKRRRRKLLQDSSDPSSTTSPVKEDDATSIGDWNTTDLERHHRKQRRNWKKSLINYDLDDNEMDSKNKKSVPDSPFSSSNITNEEGNNCKTTGVETVREPELTEEENLKKETCSGVSRTIPQECDSNENDLDVSQIKQCSQCYLRHSQQICPVLHPIHVVEDLITFEQWQLQCQVQVRCSVIEAPRPKLSRIKKSAPGSQDEDEKTKGPVSAKVINESTRSFAEESLPAVLELKVVDEEHGKSVVARTAIAQYTQFGPIVGSQIHEKEISDESDMRHIWEVLEDKTAIYLNTEDSQKSNWLKFMRPAPEKESRNITLVVRNKKLFFVSIVDISIGSELLYWADDHITSWSKKKILKSSCGGCNMRFAHPLYYRTHCAVFHDPLHSLTIRKYHCKICGEAVMGKENIMKHAADLHEGRGAYQCQYCHKFFLRLNYLEMHRTYGCSSNPHRTRPLCDFCGRYFCQPQKLKVHIKRMHSDMNEVLREFQCKSCLKLLGSRAALQRHFKEVHHRDVVVTSNCDRCGKSFQNRSNLKIHMLTHSGVKPFRCQQDGCSAAFTTKQCLQFHYKKAHGLSEDALPRIERSIAYTFDAYAGEGADGSGKPVKEDAKKPQRTLRKGRKSSAKSQKHCTTEVQPEHSENQLETSESPHKTAEQDSAECAEPLQVDHLMERTSFMSTVDPVPISDLSVSQKYIDHVPHGNPLSSADPLSHGSDERQSASGRVLTPLRNVTIQVHPHADEDYHGHHVASVMPSRSQSHSPQHEIGTSPSQDLQSISQFRLENKGHKKWLGEVIEVAEEAAAAAMRLSPRLSPHVKRDLYDFDDNKVKSKLQYMETSVRQDIQIDTGLGRSKTASALAPFHHPESASLLVEAALVAAERDICCTSLSTKSSPDGLTRSPEPILLPHNTYCVRSPQHEEPPNLTYYTPDPSSAPAYLMTHSSSSHPHLHQLDTYMGPPRLYSAHDSHQLHHLPLPQRPLSSDEDGGVDSDCNSRSECAQNLSLNMKDKSGSHPDSSTIYSAPSQHSELAVRPSIYQDHVSVPHQNDLSFSGAMVVSSPQYHLYDLSPDRQRSDISVTDLTVNNRSVSQEYNSYEDLGGSVDLSVPRSHAHDGHELTPSPPGYSTTLPHPYDSPHCVSTYSPHPTPYQSSPLQRSHVSSSSNSPNAPPSPGPAHYHTYPPYY</sequence>
<protein>
    <submittedName>
        <fullName evidence="10">Uncharacterized protein LOC117645328</fullName>
    </submittedName>
</protein>
<feature type="compositionally biased region" description="Basic residues" evidence="6">
    <location>
        <begin position="241"/>
        <end position="257"/>
    </location>
</feature>
<feature type="domain" description="C2H2-type" evidence="7">
    <location>
        <begin position="792"/>
        <end position="820"/>
    </location>
</feature>
<feature type="domain" description="C2H2-type" evidence="7">
    <location>
        <begin position="821"/>
        <end position="848"/>
    </location>
</feature>
<dbReference type="Pfam" id="PF21549">
    <property type="entry name" value="PRDM2_PR"/>
    <property type="match status" value="1"/>
</dbReference>
<gene>
    <name evidence="10" type="primary">LOC117645328</name>
</gene>
<dbReference type="GO" id="GO:0008276">
    <property type="term" value="F:protein methyltransferase activity"/>
    <property type="evidence" value="ECO:0007669"/>
    <property type="project" value="UniProtKB-ARBA"/>
</dbReference>
<dbReference type="PANTHER" id="PTHR24379">
    <property type="entry name" value="KRAB AND ZINC FINGER DOMAIN-CONTAINING"/>
    <property type="match status" value="1"/>
</dbReference>
<feature type="region of interest" description="Disordered" evidence="6">
    <location>
        <begin position="995"/>
        <end position="1057"/>
    </location>
</feature>
<dbReference type="KEGG" id="tpal:117645328"/>
<dbReference type="GeneID" id="117645328"/>
<dbReference type="OrthoDB" id="6369905at2759"/>
<feature type="compositionally biased region" description="Polar residues" evidence="6">
    <location>
        <begin position="1531"/>
        <end position="1552"/>
    </location>
</feature>
<evidence type="ECO:0000256" key="4">
    <source>
        <dbReference type="ARBA" id="ARBA00022833"/>
    </source>
</evidence>
<feature type="compositionally biased region" description="Basic and acidic residues" evidence="6">
    <location>
        <begin position="265"/>
        <end position="288"/>
    </location>
</feature>
<dbReference type="InterPro" id="IPR046341">
    <property type="entry name" value="SET_dom_sf"/>
</dbReference>
<dbReference type="InterPro" id="IPR001214">
    <property type="entry name" value="SET_dom"/>
</dbReference>
<proteinExistence type="predicted"/>
<dbReference type="FunFam" id="3.30.160.60:FF:001636">
    <property type="entry name" value="CLUMA_CG004886, isoform A"/>
    <property type="match status" value="1"/>
</dbReference>
<keyword evidence="1" id="KW-0479">Metal-binding</keyword>
<reference evidence="10" key="1">
    <citation type="submission" date="2025-08" db="UniProtKB">
        <authorList>
            <consortium name="RefSeq"/>
        </authorList>
    </citation>
    <scope>IDENTIFICATION</scope>
    <source>
        <tissue evidence="10">Total insect</tissue>
    </source>
</reference>
<feature type="domain" description="C2H2-type" evidence="7">
    <location>
        <begin position="917"/>
        <end position="944"/>
    </location>
</feature>
<dbReference type="PANTHER" id="PTHR24379:SF121">
    <property type="entry name" value="C2H2-TYPE DOMAIN-CONTAINING PROTEIN"/>
    <property type="match status" value="1"/>
</dbReference>
<keyword evidence="4" id="KW-0862">Zinc</keyword>
<feature type="region of interest" description="Disordered" evidence="6">
    <location>
        <begin position="591"/>
        <end position="611"/>
    </location>
</feature>
<feature type="region of interest" description="Disordered" evidence="6">
    <location>
        <begin position="70"/>
        <end position="106"/>
    </location>
</feature>
<evidence type="ECO:0000259" key="8">
    <source>
        <dbReference type="PROSITE" id="PS50280"/>
    </source>
</evidence>
<dbReference type="Gene3D" id="3.30.160.60">
    <property type="entry name" value="Classic Zinc Finger"/>
    <property type="match status" value="4"/>
</dbReference>
<feature type="compositionally biased region" description="Polar residues" evidence="6">
    <location>
        <begin position="476"/>
        <end position="493"/>
    </location>
</feature>
<feature type="region of interest" description="Disordered" evidence="6">
    <location>
        <begin position="1093"/>
        <end position="1119"/>
    </location>
</feature>
<feature type="compositionally biased region" description="Basic residues" evidence="6">
    <location>
        <begin position="1010"/>
        <end position="1026"/>
    </location>
</feature>
<keyword evidence="9" id="KW-1185">Reference proteome</keyword>
<feature type="domain" description="C2H2-type" evidence="7">
    <location>
        <begin position="886"/>
        <end position="909"/>
    </location>
</feature>
<organism evidence="10">
    <name type="scientific">Thrips palmi</name>
    <name type="common">Melon thrips</name>
    <dbReference type="NCBI Taxonomy" id="161013"/>
    <lineage>
        <taxon>Eukaryota</taxon>
        <taxon>Metazoa</taxon>
        <taxon>Ecdysozoa</taxon>
        <taxon>Arthropoda</taxon>
        <taxon>Hexapoda</taxon>
        <taxon>Insecta</taxon>
        <taxon>Pterygota</taxon>
        <taxon>Neoptera</taxon>
        <taxon>Paraneoptera</taxon>
        <taxon>Thysanoptera</taxon>
        <taxon>Terebrantia</taxon>
        <taxon>Thripoidea</taxon>
        <taxon>Thripidae</taxon>
        <taxon>Thrips</taxon>
    </lineage>
</organism>
<dbReference type="SMART" id="SM00355">
    <property type="entry name" value="ZnF_C2H2"/>
    <property type="match status" value="7"/>
</dbReference>
<dbReference type="InParanoid" id="A0A6P8YVV1"/>
<dbReference type="GO" id="GO:0008170">
    <property type="term" value="F:N-methyltransferase activity"/>
    <property type="evidence" value="ECO:0007669"/>
    <property type="project" value="UniProtKB-ARBA"/>
</dbReference>
<evidence type="ECO:0000256" key="2">
    <source>
        <dbReference type="ARBA" id="ARBA00022737"/>
    </source>
</evidence>
<feature type="compositionally biased region" description="Basic and acidic residues" evidence="6">
    <location>
        <begin position="334"/>
        <end position="372"/>
    </location>
</feature>
<feature type="compositionally biased region" description="Polar residues" evidence="6">
    <location>
        <begin position="1386"/>
        <end position="1399"/>
    </location>
</feature>
<dbReference type="Proteomes" id="UP000515158">
    <property type="component" value="Unplaced"/>
</dbReference>
<evidence type="ECO:0000259" key="7">
    <source>
        <dbReference type="PROSITE" id="PS50157"/>
    </source>
</evidence>
<dbReference type="PROSITE" id="PS50157">
    <property type="entry name" value="ZINC_FINGER_C2H2_2"/>
    <property type="match status" value="6"/>
</dbReference>
<evidence type="ECO:0000256" key="3">
    <source>
        <dbReference type="ARBA" id="ARBA00022771"/>
    </source>
</evidence>
<feature type="region of interest" description="Disordered" evidence="6">
    <location>
        <begin position="1487"/>
        <end position="1577"/>
    </location>
</feature>
<dbReference type="SUPFAM" id="SSF57667">
    <property type="entry name" value="beta-beta-alpha zinc fingers"/>
    <property type="match status" value="2"/>
</dbReference>
<feature type="region of interest" description="Disordered" evidence="6">
    <location>
        <begin position="1367"/>
        <end position="1421"/>
    </location>
</feature>
<dbReference type="GO" id="GO:0008757">
    <property type="term" value="F:S-adenosylmethionine-dependent methyltransferase activity"/>
    <property type="evidence" value="ECO:0007669"/>
    <property type="project" value="UniProtKB-ARBA"/>
</dbReference>
<keyword evidence="3 5" id="KW-0863">Zinc-finger</keyword>
<feature type="region of interest" description="Disordered" evidence="6">
    <location>
        <begin position="461"/>
        <end position="493"/>
    </location>
</feature>
<evidence type="ECO:0000256" key="5">
    <source>
        <dbReference type="PROSITE-ProRule" id="PRU00042"/>
    </source>
</evidence>
<keyword evidence="2" id="KW-0677">Repeat</keyword>
<feature type="region of interest" description="Disordered" evidence="6">
    <location>
        <begin position="221"/>
        <end position="288"/>
    </location>
</feature>
<name>A0A6P8YVV1_THRPL</name>
<feature type="domain" description="SET" evidence="8">
    <location>
        <begin position="630"/>
        <end position="744"/>
    </location>
</feature>
<feature type="compositionally biased region" description="Basic and acidic residues" evidence="6">
    <location>
        <begin position="1033"/>
        <end position="1052"/>
    </location>
</feature>
<evidence type="ECO:0000256" key="6">
    <source>
        <dbReference type="SAM" id="MobiDB-lite"/>
    </source>
</evidence>
<feature type="compositionally biased region" description="Polar residues" evidence="6">
    <location>
        <begin position="228"/>
        <end position="240"/>
    </location>
</feature>
<dbReference type="GO" id="GO:0008270">
    <property type="term" value="F:zinc ion binding"/>
    <property type="evidence" value="ECO:0007669"/>
    <property type="project" value="UniProtKB-KW"/>
</dbReference>
<dbReference type="InterPro" id="IPR013087">
    <property type="entry name" value="Znf_C2H2_type"/>
</dbReference>
<dbReference type="RefSeq" id="XP_034241316.1">
    <property type="nucleotide sequence ID" value="XM_034385425.1"/>
</dbReference>
<feature type="compositionally biased region" description="Low complexity" evidence="6">
    <location>
        <begin position="412"/>
        <end position="422"/>
    </location>
</feature>
<dbReference type="Gene3D" id="2.170.270.10">
    <property type="entry name" value="SET domain"/>
    <property type="match status" value="1"/>
</dbReference>
<evidence type="ECO:0000256" key="1">
    <source>
        <dbReference type="ARBA" id="ARBA00022723"/>
    </source>
</evidence>
<feature type="domain" description="C2H2-type" evidence="7">
    <location>
        <begin position="853"/>
        <end position="881"/>
    </location>
</feature>
<feature type="compositionally biased region" description="Polar residues" evidence="6">
    <location>
        <begin position="378"/>
        <end position="389"/>
    </location>
</feature>
<evidence type="ECO:0000313" key="10">
    <source>
        <dbReference type="RefSeq" id="XP_034241316.1"/>
    </source>
</evidence>
<evidence type="ECO:0000313" key="9">
    <source>
        <dbReference type="Proteomes" id="UP000515158"/>
    </source>
</evidence>
<dbReference type="InterPro" id="IPR036236">
    <property type="entry name" value="Znf_C2H2_sf"/>
</dbReference>
<dbReference type="PROSITE" id="PS50280">
    <property type="entry name" value="SET"/>
    <property type="match status" value="1"/>
</dbReference>
<feature type="domain" description="C2H2-type" evidence="7">
    <location>
        <begin position="945"/>
        <end position="975"/>
    </location>
</feature>
<dbReference type="PROSITE" id="PS00028">
    <property type="entry name" value="ZINC_FINGER_C2H2_1"/>
    <property type="match status" value="4"/>
</dbReference>
<feature type="compositionally biased region" description="Basic residues" evidence="6">
    <location>
        <begin position="90"/>
        <end position="106"/>
    </location>
</feature>
<accession>A0A6P8YVV1</accession>
<feature type="region of interest" description="Disordered" evidence="6">
    <location>
        <begin position="311"/>
        <end position="447"/>
    </location>
</feature>
<feature type="compositionally biased region" description="Polar residues" evidence="6">
    <location>
        <begin position="1408"/>
        <end position="1421"/>
    </location>
</feature>